<dbReference type="PANTHER" id="PTHR46558">
    <property type="entry name" value="TRACRIPTIONAL REGULATORY PROTEIN-RELATED-RELATED"/>
    <property type="match status" value="1"/>
</dbReference>
<dbReference type="Pfam" id="PF01381">
    <property type="entry name" value="HTH_3"/>
    <property type="match status" value="1"/>
</dbReference>
<reference evidence="3 4" key="1">
    <citation type="submission" date="2022-06" db="EMBL/GenBank/DDBJ databases">
        <title>Isolation of gut microbiota from human fecal samples.</title>
        <authorList>
            <person name="Pamer E.G."/>
            <person name="Barat B."/>
            <person name="Waligurski E."/>
            <person name="Medina S."/>
            <person name="Paddock L."/>
            <person name="Mostad J."/>
        </authorList>
    </citation>
    <scope>NUCLEOTIDE SEQUENCE [LARGE SCALE GENOMIC DNA]</scope>
    <source>
        <strain evidence="3 4">DFI.7.95</strain>
    </source>
</reference>
<dbReference type="InterPro" id="IPR001387">
    <property type="entry name" value="Cro/C1-type_HTH"/>
</dbReference>
<dbReference type="Proteomes" id="UP001524478">
    <property type="component" value="Unassembled WGS sequence"/>
</dbReference>
<evidence type="ECO:0000259" key="2">
    <source>
        <dbReference type="PROSITE" id="PS50943"/>
    </source>
</evidence>
<dbReference type="SMART" id="SM00530">
    <property type="entry name" value="HTH_XRE"/>
    <property type="match status" value="1"/>
</dbReference>
<dbReference type="RefSeq" id="WP_256312657.1">
    <property type="nucleotide sequence ID" value="NZ_JANGAC010000017.1"/>
</dbReference>
<dbReference type="EMBL" id="JANGAC010000017">
    <property type="protein sequence ID" value="MCQ4925035.1"/>
    <property type="molecule type" value="Genomic_DNA"/>
</dbReference>
<accession>A0ABT1SFI4</accession>
<evidence type="ECO:0000313" key="4">
    <source>
        <dbReference type="Proteomes" id="UP001524478"/>
    </source>
</evidence>
<evidence type="ECO:0000313" key="3">
    <source>
        <dbReference type="EMBL" id="MCQ4925035.1"/>
    </source>
</evidence>
<protein>
    <submittedName>
        <fullName evidence="3">Helix-turn-helix domain-containing protein</fullName>
    </submittedName>
</protein>
<keyword evidence="4" id="KW-1185">Reference proteome</keyword>
<organism evidence="3 4">
    <name type="scientific">Tissierella carlieri</name>
    <dbReference type="NCBI Taxonomy" id="689904"/>
    <lineage>
        <taxon>Bacteria</taxon>
        <taxon>Bacillati</taxon>
        <taxon>Bacillota</taxon>
        <taxon>Tissierellia</taxon>
        <taxon>Tissierellales</taxon>
        <taxon>Tissierellaceae</taxon>
        <taxon>Tissierella</taxon>
    </lineage>
</organism>
<gene>
    <name evidence="3" type="ORF">NE686_18180</name>
</gene>
<dbReference type="CDD" id="cd00093">
    <property type="entry name" value="HTH_XRE"/>
    <property type="match status" value="1"/>
</dbReference>
<keyword evidence="1" id="KW-0238">DNA-binding</keyword>
<dbReference type="InterPro" id="IPR010982">
    <property type="entry name" value="Lambda_DNA-bd_dom_sf"/>
</dbReference>
<name>A0ABT1SFI4_9FIRM</name>
<evidence type="ECO:0000256" key="1">
    <source>
        <dbReference type="ARBA" id="ARBA00023125"/>
    </source>
</evidence>
<dbReference type="Gene3D" id="1.10.260.40">
    <property type="entry name" value="lambda repressor-like DNA-binding domains"/>
    <property type="match status" value="1"/>
</dbReference>
<sequence>MKFGANLRKLRAERDMSQVELSKLIGVTSQAISQYELGKRVPDATALLLLSDIFNVYVDSLLKGDISMRSRNNNCKEMKDSEFQGFILDELRELRKDVNDLRIEANKSFDKLSNTQK</sequence>
<dbReference type="PROSITE" id="PS50943">
    <property type="entry name" value="HTH_CROC1"/>
    <property type="match status" value="1"/>
</dbReference>
<proteinExistence type="predicted"/>
<feature type="domain" description="HTH cro/C1-type" evidence="2">
    <location>
        <begin position="7"/>
        <end position="61"/>
    </location>
</feature>
<dbReference type="SUPFAM" id="SSF47413">
    <property type="entry name" value="lambda repressor-like DNA-binding domains"/>
    <property type="match status" value="1"/>
</dbReference>
<comment type="caution">
    <text evidence="3">The sequence shown here is derived from an EMBL/GenBank/DDBJ whole genome shotgun (WGS) entry which is preliminary data.</text>
</comment>
<dbReference type="PANTHER" id="PTHR46558:SF11">
    <property type="entry name" value="HTH-TYPE TRANSCRIPTIONAL REGULATOR XRE"/>
    <property type="match status" value="1"/>
</dbReference>